<feature type="compositionally biased region" description="Polar residues" evidence="1">
    <location>
        <begin position="503"/>
        <end position="516"/>
    </location>
</feature>
<keyword evidence="3" id="KW-1185">Reference proteome</keyword>
<feature type="region of interest" description="Disordered" evidence="1">
    <location>
        <begin position="390"/>
        <end position="421"/>
    </location>
</feature>
<dbReference type="PANTHER" id="PTHR24006:SF899">
    <property type="entry name" value="UBIQUITIN CARBOXYL-TERMINAL HYDROLASE"/>
    <property type="match status" value="1"/>
</dbReference>
<dbReference type="OrthoDB" id="292964at2759"/>
<proteinExistence type="predicted"/>
<dbReference type="InterPro" id="IPR050164">
    <property type="entry name" value="Peptidase_C19"/>
</dbReference>
<gene>
    <name evidence="4" type="primary">LOC114451097</name>
</gene>
<feature type="region of interest" description="Disordered" evidence="1">
    <location>
        <begin position="455"/>
        <end position="523"/>
    </location>
</feature>
<dbReference type="Proteomes" id="UP000515145">
    <property type="component" value="Chromosome 18"/>
</dbReference>
<dbReference type="GO" id="GO:0005634">
    <property type="term" value="C:nucleus"/>
    <property type="evidence" value="ECO:0007669"/>
    <property type="project" value="TreeGrafter"/>
</dbReference>
<dbReference type="CDD" id="cd02257">
    <property type="entry name" value="Peptidase_C19"/>
    <property type="match status" value="1"/>
</dbReference>
<dbReference type="InterPro" id="IPR028889">
    <property type="entry name" value="USP"/>
</dbReference>
<dbReference type="AlphaFoldDB" id="A0A6P7K7M2"/>
<dbReference type="GO" id="GO:0005829">
    <property type="term" value="C:cytosol"/>
    <property type="evidence" value="ECO:0007669"/>
    <property type="project" value="TreeGrafter"/>
</dbReference>
<evidence type="ECO:0000256" key="1">
    <source>
        <dbReference type="SAM" id="MobiDB-lite"/>
    </source>
</evidence>
<dbReference type="GeneID" id="114451097"/>
<evidence type="ECO:0000259" key="2">
    <source>
        <dbReference type="PROSITE" id="PS50235"/>
    </source>
</evidence>
<name>A0A6P7K7M2_9TELE</name>
<dbReference type="Gene3D" id="3.90.70.10">
    <property type="entry name" value="Cysteine proteinases"/>
    <property type="match status" value="1"/>
</dbReference>
<evidence type="ECO:0000313" key="4">
    <source>
        <dbReference type="RefSeq" id="XP_028285443.1"/>
    </source>
</evidence>
<evidence type="ECO:0000313" key="3">
    <source>
        <dbReference type="Proteomes" id="UP000515145"/>
    </source>
</evidence>
<organism evidence="3 4">
    <name type="scientific">Parambassis ranga</name>
    <name type="common">Indian glassy fish</name>
    <dbReference type="NCBI Taxonomy" id="210632"/>
    <lineage>
        <taxon>Eukaryota</taxon>
        <taxon>Metazoa</taxon>
        <taxon>Chordata</taxon>
        <taxon>Craniata</taxon>
        <taxon>Vertebrata</taxon>
        <taxon>Euteleostomi</taxon>
        <taxon>Actinopterygii</taxon>
        <taxon>Neopterygii</taxon>
        <taxon>Teleostei</taxon>
        <taxon>Neoteleostei</taxon>
        <taxon>Acanthomorphata</taxon>
        <taxon>Ovalentaria</taxon>
        <taxon>Ambassidae</taxon>
        <taxon>Parambassis</taxon>
    </lineage>
</organism>
<feature type="compositionally biased region" description="Polar residues" evidence="1">
    <location>
        <begin position="356"/>
        <end position="368"/>
    </location>
</feature>
<dbReference type="RefSeq" id="XP_028285443.1">
    <property type="nucleotide sequence ID" value="XM_028429642.1"/>
</dbReference>
<dbReference type="InterPro" id="IPR038765">
    <property type="entry name" value="Papain-like_cys_pep_sf"/>
</dbReference>
<dbReference type="InParanoid" id="A0A6P7K7M2"/>
<dbReference type="PANTHER" id="PTHR24006">
    <property type="entry name" value="UBIQUITIN CARBOXYL-TERMINAL HYDROLASE"/>
    <property type="match status" value="1"/>
</dbReference>
<sequence>MNHQVVNTFREKLENLCISDYHGLQSPGLTCYLNSVLQVLFMTEDFRAALKSSSKGSSIFDRHLGELFEELEQRMTRTHEFIEQLGITDVFEQRDAGEYFEKILCLTSSEASMVFKGELNQKTTCHRCEQKNQSESSFLVLPLAMEDSCGQTYNVERGLEAFFTVQEFSGDNQMYCSRCKEKQHADIEWEMTRSPDVLTLLLKRFTYDYKMKSYVKLRCRARVPQTLYIKKYRYDLYAVVDHCGTLTEGHYTALIQSFENREWYCFDDDFVKITEQPFGAEKSFRSSMAYLLMYRKVRQQPEKTDGSSQEAHCAHSDVQSEAESRDTPLHPLQSESLKHMNGDVLTKSRGRAVRGKQTSGHQNKQPNQRAVWLLPEADAHGESVETPTLQFPETQQGGDLPDPNRQQTAINMRVDSTRYEDDWRKRLKETVSKTGTKTSDGSAARKTVQSLINEREAAASAHRSGSGVNGSPSSPRLTTRSHGPHRMNGSSLKTNRAPPRPIQTVTTGHQTATMTRKVSPPWR</sequence>
<dbReference type="GO" id="GO:0004843">
    <property type="term" value="F:cysteine-type deubiquitinase activity"/>
    <property type="evidence" value="ECO:0007669"/>
    <property type="project" value="InterPro"/>
</dbReference>
<dbReference type="GO" id="GO:0016579">
    <property type="term" value="P:protein deubiquitination"/>
    <property type="evidence" value="ECO:0007669"/>
    <property type="project" value="InterPro"/>
</dbReference>
<feature type="domain" description="USP" evidence="2">
    <location>
        <begin position="22"/>
        <end position="297"/>
    </location>
</feature>
<dbReference type="InterPro" id="IPR001394">
    <property type="entry name" value="Peptidase_C19_UCH"/>
</dbReference>
<dbReference type="PROSITE" id="PS50235">
    <property type="entry name" value="USP_3"/>
    <property type="match status" value="1"/>
</dbReference>
<dbReference type="InterPro" id="IPR018200">
    <property type="entry name" value="USP_CS"/>
</dbReference>
<accession>A0A6P7K7M2</accession>
<protein>
    <submittedName>
        <fullName evidence="4">Ubiquitin carboxyl-terminal hydrolase 47-like</fullName>
    </submittedName>
</protein>
<feature type="region of interest" description="Disordered" evidence="1">
    <location>
        <begin position="301"/>
        <end position="369"/>
    </location>
</feature>
<dbReference type="Pfam" id="PF00443">
    <property type="entry name" value="UCH"/>
    <property type="match status" value="1"/>
</dbReference>
<feature type="compositionally biased region" description="Low complexity" evidence="1">
    <location>
        <begin position="464"/>
        <end position="475"/>
    </location>
</feature>
<dbReference type="SUPFAM" id="SSF54001">
    <property type="entry name" value="Cysteine proteinases"/>
    <property type="match status" value="1"/>
</dbReference>
<dbReference type="PROSITE" id="PS00973">
    <property type="entry name" value="USP_2"/>
    <property type="match status" value="1"/>
</dbReference>
<reference evidence="4" key="1">
    <citation type="submission" date="2025-08" db="UniProtKB">
        <authorList>
            <consortium name="RefSeq"/>
        </authorList>
    </citation>
    <scope>IDENTIFICATION</scope>
</reference>